<dbReference type="AlphaFoldDB" id="A0A9P0MUD7"/>
<evidence type="ECO:0000313" key="2">
    <source>
        <dbReference type="Proteomes" id="UP001152798"/>
    </source>
</evidence>
<keyword evidence="2" id="KW-1185">Reference proteome</keyword>
<accession>A0A9P0MUD7</accession>
<proteinExistence type="predicted"/>
<gene>
    <name evidence="1" type="ORF">NEZAVI_LOCUS13146</name>
</gene>
<evidence type="ECO:0000313" key="1">
    <source>
        <dbReference type="EMBL" id="CAH1404800.1"/>
    </source>
</evidence>
<dbReference type="EMBL" id="OV725082">
    <property type="protein sequence ID" value="CAH1404800.1"/>
    <property type="molecule type" value="Genomic_DNA"/>
</dbReference>
<reference evidence="1" key="1">
    <citation type="submission" date="2022-01" db="EMBL/GenBank/DDBJ databases">
        <authorList>
            <person name="King R."/>
        </authorList>
    </citation>
    <scope>NUCLEOTIDE SEQUENCE</scope>
</reference>
<dbReference type="Proteomes" id="UP001152798">
    <property type="component" value="Chromosome 6"/>
</dbReference>
<sequence>MLKVPGSNPALKQIHYLLCFIGLQSTLRSRDRPEAHPASIKPGPNRVYISCKGYPCIASFQFRNDTEQHALFQDSFLVRPGSGLHPGIPRRGS</sequence>
<protein>
    <submittedName>
        <fullName evidence="1">Uncharacterized protein</fullName>
    </submittedName>
</protein>
<name>A0A9P0MUD7_NEZVI</name>
<organism evidence="1 2">
    <name type="scientific">Nezara viridula</name>
    <name type="common">Southern green stink bug</name>
    <name type="synonym">Cimex viridulus</name>
    <dbReference type="NCBI Taxonomy" id="85310"/>
    <lineage>
        <taxon>Eukaryota</taxon>
        <taxon>Metazoa</taxon>
        <taxon>Ecdysozoa</taxon>
        <taxon>Arthropoda</taxon>
        <taxon>Hexapoda</taxon>
        <taxon>Insecta</taxon>
        <taxon>Pterygota</taxon>
        <taxon>Neoptera</taxon>
        <taxon>Paraneoptera</taxon>
        <taxon>Hemiptera</taxon>
        <taxon>Heteroptera</taxon>
        <taxon>Panheteroptera</taxon>
        <taxon>Pentatomomorpha</taxon>
        <taxon>Pentatomoidea</taxon>
        <taxon>Pentatomidae</taxon>
        <taxon>Pentatominae</taxon>
        <taxon>Nezara</taxon>
    </lineage>
</organism>